<comment type="caution">
    <text evidence="2">The sequence shown here is derived from an EMBL/GenBank/DDBJ whole genome shotgun (WGS) entry which is preliminary data.</text>
</comment>
<evidence type="ECO:0000259" key="1">
    <source>
        <dbReference type="Pfam" id="PF00696"/>
    </source>
</evidence>
<gene>
    <name evidence="2" type="ORF">AWB68_04211</name>
</gene>
<reference evidence="2" key="1">
    <citation type="submission" date="2016-01" db="EMBL/GenBank/DDBJ databases">
        <authorList>
            <person name="Peeters C."/>
        </authorList>
    </citation>
    <scope>NUCLEOTIDE SEQUENCE [LARGE SCALE GENOMIC DNA]</scope>
    <source>
        <strain evidence="2">LMG 22940</strain>
    </source>
</reference>
<name>A0A158JTI4_9BURK</name>
<feature type="domain" description="Aspartate/glutamate/uridylate kinase" evidence="1">
    <location>
        <begin position="2"/>
        <end position="141"/>
    </location>
</feature>
<dbReference type="InterPro" id="IPR036393">
    <property type="entry name" value="AceGlu_kinase-like_sf"/>
</dbReference>
<protein>
    <submittedName>
        <fullName evidence="2">Amino acid kinase family protein</fullName>
    </submittedName>
</protein>
<accession>A0A158JTI4</accession>
<dbReference type="RefSeq" id="WP_087646293.1">
    <property type="nucleotide sequence ID" value="NZ_FCON02000048.1"/>
</dbReference>
<keyword evidence="2" id="KW-0418">Kinase</keyword>
<keyword evidence="2" id="KW-0808">Transferase</keyword>
<dbReference type="Gene3D" id="3.40.1160.10">
    <property type="entry name" value="Acetylglutamate kinase-like"/>
    <property type="match status" value="1"/>
</dbReference>
<evidence type="ECO:0000313" key="3">
    <source>
        <dbReference type="Proteomes" id="UP000054770"/>
    </source>
</evidence>
<dbReference type="InterPro" id="IPR001048">
    <property type="entry name" value="Asp/Glu/Uridylate_kinase"/>
</dbReference>
<sequence>MWVVKIGGSLSHDPALREWLTQLWEVGGGRVVIVPGGAEFADTVRQYQLEWGFDDLAAHNMCLLAMAQYAILMQGVLPELVLASSEENIRKALRDGRVAVWVPTGLMRVTPDSTTNWDTTSDSLAAMLSTTLNAERLMVVKSCAVDTCASLETLAANGVVDARFAGYVKDANYVVELFNKDDVGLVRDRLFNVPVV</sequence>
<evidence type="ECO:0000313" key="2">
    <source>
        <dbReference type="EMBL" id="SAL71995.1"/>
    </source>
</evidence>
<dbReference type="Proteomes" id="UP000054770">
    <property type="component" value="Unassembled WGS sequence"/>
</dbReference>
<dbReference type="AlphaFoldDB" id="A0A158JTI4"/>
<organism evidence="2 3">
    <name type="scientific">Caballeronia choica</name>
    <dbReference type="NCBI Taxonomy" id="326476"/>
    <lineage>
        <taxon>Bacteria</taxon>
        <taxon>Pseudomonadati</taxon>
        <taxon>Pseudomonadota</taxon>
        <taxon>Betaproteobacteria</taxon>
        <taxon>Burkholderiales</taxon>
        <taxon>Burkholderiaceae</taxon>
        <taxon>Caballeronia</taxon>
    </lineage>
</organism>
<dbReference type="GO" id="GO:0016301">
    <property type="term" value="F:kinase activity"/>
    <property type="evidence" value="ECO:0007669"/>
    <property type="project" value="UniProtKB-KW"/>
</dbReference>
<keyword evidence="3" id="KW-1185">Reference proteome</keyword>
<dbReference type="SUPFAM" id="SSF53633">
    <property type="entry name" value="Carbamate kinase-like"/>
    <property type="match status" value="1"/>
</dbReference>
<dbReference type="OrthoDB" id="8526978at2"/>
<dbReference type="EMBL" id="FCON02000048">
    <property type="protein sequence ID" value="SAL71995.1"/>
    <property type="molecule type" value="Genomic_DNA"/>
</dbReference>
<proteinExistence type="predicted"/>
<dbReference type="Pfam" id="PF00696">
    <property type="entry name" value="AA_kinase"/>
    <property type="match status" value="1"/>
</dbReference>